<keyword evidence="3" id="KW-1185">Reference proteome</keyword>
<reference evidence="3" key="2">
    <citation type="submission" date="2009-11" db="EMBL/GenBank/DDBJ databases">
        <title>The Genome Sequence of Allomyces macrogynus strain ATCC 38327.</title>
        <authorList>
            <consortium name="The Broad Institute Genome Sequencing Platform"/>
            <person name="Russ C."/>
            <person name="Cuomo C."/>
            <person name="Shea T."/>
            <person name="Young S.K."/>
            <person name="Zeng Q."/>
            <person name="Koehrsen M."/>
            <person name="Haas B."/>
            <person name="Borodovsky M."/>
            <person name="Guigo R."/>
            <person name="Alvarado L."/>
            <person name="Berlin A."/>
            <person name="Borenstein D."/>
            <person name="Chen Z."/>
            <person name="Engels R."/>
            <person name="Freedman E."/>
            <person name="Gellesch M."/>
            <person name="Goldberg J."/>
            <person name="Griggs A."/>
            <person name="Gujja S."/>
            <person name="Heiman D."/>
            <person name="Hepburn T."/>
            <person name="Howarth C."/>
            <person name="Jen D."/>
            <person name="Larson L."/>
            <person name="Lewis B."/>
            <person name="Mehta T."/>
            <person name="Park D."/>
            <person name="Pearson M."/>
            <person name="Roberts A."/>
            <person name="Saif S."/>
            <person name="Shenoy N."/>
            <person name="Sisk P."/>
            <person name="Stolte C."/>
            <person name="Sykes S."/>
            <person name="Walk T."/>
            <person name="White J."/>
            <person name="Yandava C."/>
            <person name="Burger G."/>
            <person name="Gray M.W."/>
            <person name="Holland P.W.H."/>
            <person name="King N."/>
            <person name="Lang F.B.F."/>
            <person name="Roger A.J."/>
            <person name="Ruiz-Trillo I."/>
            <person name="Lander E."/>
            <person name="Nusbaum C."/>
        </authorList>
    </citation>
    <scope>NUCLEOTIDE SEQUENCE [LARGE SCALE GENOMIC DNA]</scope>
    <source>
        <strain evidence="3">ATCC 38327</strain>
    </source>
</reference>
<proteinExistence type="predicted"/>
<dbReference type="VEuPathDB" id="FungiDB:AMAG_16102"/>
<dbReference type="OrthoDB" id="5574610at2759"/>
<name>A0A0L0TAP8_ALLM3</name>
<feature type="region of interest" description="Disordered" evidence="1">
    <location>
        <begin position="1"/>
        <end position="41"/>
    </location>
</feature>
<dbReference type="EMBL" id="GG745374">
    <property type="protein sequence ID" value="KNE71796.1"/>
    <property type="molecule type" value="Genomic_DNA"/>
</dbReference>
<evidence type="ECO:0000313" key="2">
    <source>
        <dbReference type="EMBL" id="KNE71796.1"/>
    </source>
</evidence>
<dbReference type="AlphaFoldDB" id="A0A0L0TAP8"/>
<accession>A0A0L0TAP8</accession>
<evidence type="ECO:0000256" key="1">
    <source>
        <dbReference type="SAM" id="MobiDB-lite"/>
    </source>
</evidence>
<protein>
    <submittedName>
        <fullName evidence="2">Uncharacterized protein</fullName>
    </submittedName>
</protein>
<feature type="compositionally biased region" description="Polar residues" evidence="1">
    <location>
        <begin position="1"/>
        <end position="18"/>
    </location>
</feature>
<gene>
    <name evidence="2" type="ORF">AMAG_16102</name>
</gene>
<evidence type="ECO:0000313" key="3">
    <source>
        <dbReference type="Proteomes" id="UP000054350"/>
    </source>
</evidence>
<organism evidence="2 3">
    <name type="scientific">Allomyces macrogynus (strain ATCC 38327)</name>
    <name type="common">Allomyces javanicus var. macrogynus</name>
    <dbReference type="NCBI Taxonomy" id="578462"/>
    <lineage>
        <taxon>Eukaryota</taxon>
        <taxon>Fungi</taxon>
        <taxon>Fungi incertae sedis</taxon>
        <taxon>Blastocladiomycota</taxon>
        <taxon>Blastocladiomycetes</taxon>
        <taxon>Blastocladiales</taxon>
        <taxon>Blastocladiaceae</taxon>
        <taxon>Allomyces</taxon>
    </lineage>
</organism>
<feature type="compositionally biased region" description="Polar residues" evidence="1">
    <location>
        <begin position="27"/>
        <end position="41"/>
    </location>
</feature>
<reference evidence="2 3" key="1">
    <citation type="submission" date="2009-11" db="EMBL/GenBank/DDBJ databases">
        <title>Annotation of Allomyces macrogynus ATCC 38327.</title>
        <authorList>
            <consortium name="The Broad Institute Genome Sequencing Platform"/>
            <person name="Russ C."/>
            <person name="Cuomo C."/>
            <person name="Burger G."/>
            <person name="Gray M.W."/>
            <person name="Holland P.W.H."/>
            <person name="King N."/>
            <person name="Lang F.B.F."/>
            <person name="Roger A.J."/>
            <person name="Ruiz-Trillo I."/>
            <person name="Young S.K."/>
            <person name="Zeng Q."/>
            <person name="Gargeya S."/>
            <person name="Fitzgerald M."/>
            <person name="Haas B."/>
            <person name="Abouelleil A."/>
            <person name="Alvarado L."/>
            <person name="Arachchi H.M."/>
            <person name="Berlin A."/>
            <person name="Chapman S.B."/>
            <person name="Gearin G."/>
            <person name="Goldberg J."/>
            <person name="Griggs A."/>
            <person name="Gujja S."/>
            <person name="Hansen M."/>
            <person name="Heiman D."/>
            <person name="Howarth C."/>
            <person name="Larimer J."/>
            <person name="Lui A."/>
            <person name="MacDonald P.J.P."/>
            <person name="McCowen C."/>
            <person name="Montmayeur A."/>
            <person name="Murphy C."/>
            <person name="Neiman D."/>
            <person name="Pearson M."/>
            <person name="Priest M."/>
            <person name="Roberts A."/>
            <person name="Saif S."/>
            <person name="Shea T."/>
            <person name="Sisk P."/>
            <person name="Stolte C."/>
            <person name="Sykes S."/>
            <person name="Wortman J."/>
            <person name="Nusbaum C."/>
            <person name="Birren B."/>
        </authorList>
    </citation>
    <scope>NUCLEOTIDE SEQUENCE [LARGE SCALE GENOMIC DNA]</scope>
    <source>
        <strain evidence="2 3">ATCC 38327</strain>
    </source>
</reference>
<sequence length="715" mass="75545">MNSDTTLPQPKSPQSSGTEHSKCGPNQMGNSSSSAMAKNGTSAPSTILALPTELLQLIATNFLDPLDALHFAAANHATRVVILPAVYARVVITSRRALVALARAVECGHGSGNIDDDHDVGTAKDREDEDNHEALEHGADVSIDLKGTHCPRAQLKAIVISERALCAKLTTDMLDTLFYIVRTCPHLATVDCSAGRDLWGDDEELTNHVRIVFSNIVSLLVPRRGQFSAPTVDLLPWTSVALCDGPGAGTTAAFALNSIDFASGRIGGILRHARHSVLRLPDAWRAACAHWTVGKTEIVARGDTLTNGNDARATTLEDAAAVTVLFSWPTVDLGVITFDLPPVPAPAWAAWVRRFMIASTAGMTEAWVHTYIPTISVWRNLRLLSLGACMGVSDTTVVPLMEALGNHLPNLRTLALTQVEASYAALLPALGKLVDRGTVRDVMVLGFSARAATAAAADADAAPLPDAVADPIVFAPAITRIKLDQRYRSMQSSLLRPVFSIDPTAAARLTVLSLSGITLASSPFTTSSPSTSFRVVPFGLPRPADPASPAQLSTPVLPSLLALRTDGPLRLPACPRLQCLVIENAAHYHRATAVADLLSTQFPTVRAAVVMNTFLTIAQTDRLAGTLSGMAGAPRSGPRAKSGEVRTSPVDVLLARNVAPGLDGWLMSGASGLVADGHGEVDLNALGVEGGGALRLVANEVGQRMVDRVLRAWQL</sequence>
<dbReference type="Proteomes" id="UP000054350">
    <property type="component" value="Unassembled WGS sequence"/>
</dbReference>